<dbReference type="Gene3D" id="2.30.29.30">
    <property type="entry name" value="Pleckstrin-homology domain (PH domain)/Phosphotyrosine-binding domain (PTB)"/>
    <property type="match status" value="1"/>
</dbReference>
<dbReference type="OrthoDB" id="2157641at2759"/>
<dbReference type="InterPro" id="IPR023394">
    <property type="entry name" value="Sec7_C_sf"/>
</dbReference>
<evidence type="ECO:0000256" key="2">
    <source>
        <dbReference type="ARBA" id="ARBA00022723"/>
    </source>
</evidence>
<dbReference type="InParanoid" id="F8PW96"/>
<feature type="region of interest" description="Disordered" evidence="9">
    <location>
        <begin position="119"/>
        <end position="153"/>
    </location>
</feature>
<feature type="compositionally biased region" description="Polar residues" evidence="9">
    <location>
        <begin position="1263"/>
        <end position="1273"/>
    </location>
</feature>
<feature type="compositionally biased region" description="Polar residues" evidence="9">
    <location>
        <begin position="387"/>
        <end position="400"/>
    </location>
</feature>
<sequence length="2013" mass="216492">MQPFSTSEWNSLFSAPLNPTVFAALAANGILGPSSSTAVPSTTPPQSVPSTAPSTPGAYTPLSQLTIPSHPSILHPEVSPLSGYKDPSPSTTGSLSLESKSTLMSDFFSEDLFGVPGVDPNPSTYTSPRLSGSPDLNSVASSGEVDPEQLAREDPLATQVWRMYARTKATLPHAQRMENLTWRMMALALKKKKEDEEARERYAEKRSDVKAEESAVSSGLPTSQGEGVGSDDDGAERGRRIDKEDDDVVPMDWRAMSRSRSRISMDWRPQSRSRSRPPQATTTFDQHGAIFPPGDSVLKGLATSPSIPIPGATSALTIARHSPSSSSVPLRSGLSAVYEGRVDHAPAPYDLSHNTHDDAYEHELSAYNTPSFHPSSLPSFGLHGPTTAPSSSRNQTSTEPSFPKHVRKTSFDHTVQKAGIFAGVSGRHQVNGKPLSPDSLVGQKRRADAPHAESMLRADPSNVGQTTPRQVDVQETEQFESSSPFPSTAFNFSYSPYDGMFDLSGSGAHLGHDYSAVLHSPDGSRSSGGHYHDSTRSSVNGVSYSSTVGPSSIGEGLSAAAAAATAALAEGYPHLSSTNFGGTDDSQLDYHQFMGIGYSSIDSTVGLAQHPFTVDPTHILPVEHNGDGLPSFHASPSSDGWGNGVNSSSTASPEPYNTSNASSPPSGESALNGHQPRVAPRKFASSKRAAQDVRRKKSLPGANTSVSNGISRSATSTPDPLNTDGSGTQTGKGDDGDQTPTACTNCQTTNTPLWRRDPEGQPLCNACGLFYKLHGVVRPLSLKTDVIKKRNRASGAPNGSARKGSSTLPKLASSSTRPRASTTSTMPTGFAGSRVAPPNNRLGLGSPHAGLAMKRQRRTSTGLAPTSATRKPNETDSNGNKDNRRHSRLEMDFEQALRAGGTVMLKEGVDVNTLGVGGSPAPSSHEFASPTPPTKEMRTPRLAHQPSTPVIVPPTPSPAACSSSSSSSATAGAGAAGATSPALPSSSSSNEIFYDAEHPDMQTKRRSMYRSSGTSSSPDLATLVRKAKEKGGVVNAHQAHQLRKDKRQNPPPLPVSSSGLRPSATRPRSSTSSAGTSPAPLSPNISHMPRTLQKSARTPGGSRPMRANSPGNSDWTSAFLGKMLGQGSTRDRQRPDEPTSPSYGVPAFMGAFSPPVPPLPDDIQRTPVAPPITDVFTSPRSNTHDLKPLPPIHVADVDRKSEDSIDDRSIVMVNHAPNWPCRPPSPQKKVEARPTNVANKFISHAKKRSMSAGEIDIKKMVPMSSSGGASRPSNEPALNPNTESQGWDSTLHGILSDFKGELSQLDPISTNSLDLRDPSTPSRRLAFGHTKTDTMISSPNLSQDVSHYRSPVIPSGSTPTPAYLEEMGKERAARCYADDEEFLAKEKIAEWLGGQGQVNKVALRYYMDYFDFTKLRLDNAFRRLCTKLFLKAETQQVDRILEEFSRRYYDCNPNCVFGSASVVHAVSYSLLLLNTDLHVADLVTRMSRSQFVRNTMTAIQMQLQPNRFASSTDLTWDDSSSSRGTGSDGTETMSITRSKRSGSITSWNSISKDTIISSAGMSLATPSGTTPSSTAQPSMNSSTTSPSMVYDRNWEIDMESTLKVAAAFLTPTLGFASNLSHTIIREAQEDDDRSLKSHESSSTTVSITDEELALLGAPWAKEGMLCRKQYWESTGKRAKTKAWMDIFVVIQKGELSMFTFGEHGGGSSGVVGGGNWLESAQSMGNVLLAHSLAHALPPPGYNRQRPHCMVLTLANGGVYFFQAGTEELVNEWVSTCNYWAARTSREPLAGGVSNMEYGWNRVADPSSHGRSVSDNESRDNDRTDTMSVRSGRSSRSKFNWREGVATVRAPHSPWSDKTFVNDWKPPLPPSVASTHDEESQLEALQKHVISLKKDLKRHNELREPMASLYAPRTANASKAQTNWEKKSQYLLTEIVKYDSYIDSLQSAMALRLKKRGEKALERALVIVSPDDDHPNAAKGKWKGYPGEDTIPEADEPSVSLMSGSHRRELAEGG</sequence>
<dbReference type="GO" id="GO:0000981">
    <property type="term" value="F:DNA-binding transcription factor activity, RNA polymerase II-specific"/>
    <property type="evidence" value="ECO:0007669"/>
    <property type="project" value="TreeGrafter"/>
</dbReference>
<gene>
    <name evidence="12" type="ORF">SERLA73DRAFT_107315</name>
</gene>
<dbReference type="InterPro" id="IPR013088">
    <property type="entry name" value="Znf_NHR/GATA"/>
</dbReference>
<keyword evidence="5" id="KW-0805">Transcription regulation</keyword>
<dbReference type="InterPro" id="IPR041681">
    <property type="entry name" value="PH_9"/>
</dbReference>
<keyword evidence="2" id="KW-0479">Metal-binding</keyword>
<dbReference type="EMBL" id="GL945479">
    <property type="protein sequence ID" value="EGO00272.1"/>
    <property type="molecule type" value="Genomic_DNA"/>
</dbReference>
<evidence type="ECO:0000256" key="6">
    <source>
        <dbReference type="ARBA" id="ARBA00023163"/>
    </source>
</evidence>
<feature type="compositionally biased region" description="Polar residues" evidence="9">
    <location>
        <begin position="1336"/>
        <end position="1345"/>
    </location>
</feature>
<dbReference type="GO" id="GO:0000978">
    <property type="term" value="F:RNA polymerase II cis-regulatory region sequence-specific DNA binding"/>
    <property type="evidence" value="ECO:0007669"/>
    <property type="project" value="TreeGrafter"/>
</dbReference>
<evidence type="ECO:0000256" key="5">
    <source>
        <dbReference type="ARBA" id="ARBA00023015"/>
    </source>
</evidence>
<feature type="region of interest" description="Disordered" evidence="9">
    <location>
        <begin position="624"/>
        <end position="743"/>
    </location>
</feature>
<evidence type="ECO:0008006" key="14">
    <source>
        <dbReference type="Google" id="ProtNLM"/>
    </source>
</evidence>
<feature type="region of interest" description="Disordered" evidence="9">
    <location>
        <begin position="790"/>
        <end position="888"/>
    </location>
</feature>
<feature type="compositionally biased region" description="Polar residues" evidence="9">
    <location>
        <begin position="121"/>
        <end position="141"/>
    </location>
</feature>
<feature type="region of interest" description="Disordered" evidence="9">
    <location>
        <begin position="424"/>
        <end position="485"/>
    </location>
</feature>
<keyword evidence="13" id="KW-1185">Reference proteome</keyword>
<feature type="domain" description="SEC7" evidence="11">
    <location>
        <begin position="1363"/>
        <end position="1514"/>
    </location>
</feature>
<dbReference type="InterPro" id="IPR039355">
    <property type="entry name" value="Transcription_factor_GATA"/>
</dbReference>
<dbReference type="InterPro" id="IPR011993">
    <property type="entry name" value="PH-like_dom_sf"/>
</dbReference>
<feature type="compositionally biased region" description="Low complexity" evidence="9">
    <location>
        <begin position="812"/>
        <end position="828"/>
    </location>
</feature>
<dbReference type="eggNOG" id="KOG0929">
    <property type="taxonomic scope" value="Eukaryota"/>
</dbReference>
<feature type="region of interest" description="Disordered" evidence="9">
    <location>
        <begin position="1969"/>
        <end position="2013"/>
    </location>
</feature>
<dbReference type="eggNOG" id="KOG0517">
    <property type="taxonomic scope" value="Eukaryota"/>
</dbReference>
<feature type="compositionally biased region" description="Polar residues" evidence="9">
    <location>
        <begin position="367"/>
        <end position="378"/>
    </location>
</feature>
<feature type="region of interest" description="Disordered" evidence="9">
    <location>
        <begin position="1803"/>
        <end position="1835"/>
    </location>
</feature>
<evidence type="ECO:0000313" key="12">
    <source>
        <dbReference type="EMBL" id="EGO00272.1"/>
    </source>
</evidence>
<evidence type="ECO:0000313" key="13">
    <source>
        <dbReference type="Proteomes" id="UP000008063"/>
    </source>
</evidence>
<dbReference type="InterPro" id="IPR000679">
    <property type="entry name" value="Znf_GATA"/>
</dbReference>
<feature type="region of interest" description="Disordered" evidence="9">
    <location>
        <begin position="1336"/>
        <end position="1359"/>
    </location>
</feature>
<feature type="region of interest" description="Disordered" evidence="9">
    <location>
        <begin position="1262"/>
        <end position="1289"/>
    </location>
</feature>
<evidence type="ECO:0000256" key="7">
    <source>
        <dbReference type="ARBA" id="ARBA00023242"/>
    </source>
</evidence>
<keyword evidence="3 8" id="KW-0863">Zinc-finger</keyword>
<feature type="region of interest" description="Disordered" evidence="9">
    <location>
        <begin position="367"/>
        <end position="409"/>
    </location>
</feature>
<feature type="region of interest" description="Disordered" evidence="9">
    <location>
        <begin position="914"/>
        <end position="991"/>
    </location>
</feature>
<feature type="compositionally biased region" description="Polar residues" evidence="9">
    <location>
        <begin position="701"/>
        <end position="720"/>
    </location>
</feature>
<feature type="compositionally biased region" description="Polar residues" evidence="9">
    <location>
        <begin position="1531"/>
        <end position="1540"/>
    </location>
</feature>
<dbReference type="HOGENOM" id="CLU_230134_0_0_1"/>
<dbReference type="CDD" id="cd00202">
    <property type="entry name" value="ZnF_GATA"/>
    <property type="match status" value="1"/>
</dbReference>
<dbReference type="PANTHER" id="PTHR10071:SF281">
    <property type="entry name" value="BOX A-BINDING FACTOR-RELATED"/>
    <property type="match status" value="1"/>
</dbReference>
<dbReference type="Proteomes" id="UP000008063">
    <property type="component" value="Unassembled WGS sequence"/>
</dbReference>
<dbReference type="SMART" id="SM00222">
    <property type="entry name" value="Sec7"/>
    <property type="match status" value="1"/>
</dbReference>
<evidence type="ECO:0000259" key="10">
    <source>
        <dbReference type="PROSITE" id="PS50114"/>
    </source>
</evidence>
<feature type="compositionally biased region" description="Polar residues" evidence="9">
    <location>
        <begin position="1825"/>
        <end position="1835"/>
    </location>
</feature>
<dbReference type="PROSITE" id="PS50190">
    <property type="entry name" value="SEC7"/>
    <property type="match status" value="1"/>
</dbReference>
<feature type="compositionally biased region" description="Basic and acidic residues" evidence="9">
    <location>
        <begin position="871"/>
        <end position="882"/>
    </location>
</feature>
<feature type="region of interest" description="Disordered" evidence="9">
    <location>
        <begin position="1561"/>
        <end position="1587"/>
    </location>
</feature>
<feature type="region of interest" description="Disordered" evidence="9">
    <location>
        <begin position="1511"/>
        <end position="1540"/>
    </location>
</feature>
<dbReference type="SMART" id="SM00401">
    <property type="entry name" value="ZnF_GATA"/>
    <property type="match status" value="1"/>
</dbReference>
<dbReference type="Pfam" id="PF08550">
    <property type="entry name" value="GATA_AreA"/>
    <property type="match status" value="1"/>
</dbReference>
<dbReference type="InterPro" id="IPR000904">
    <property type="entry name" value="Sec7_dom"/>
</dbReference>
<dbReference type="PANTHER" id="PTHR10071">
    <property type="entry name" value="TRANSCRIPTION FACTOR GATA FAMILY MEMBER"/>
    <property type="match status" value="1"/>
</dbReference>
<keyword evidence="6" id="KW-0804">Transcription</keyword>
<dbReference type="PROSITE" id="PS00344">
    <property type="entry name" value="GATA_ZN_FINGER_1"/>
    <property type="match status" value="1"/>
</dbReference>
<dbReference type="FunFam" id="3.30.50.10:FF:000007">
    <property type="entry name" value="Nitrogen regulatory AreA, N-terminal"/>
    <property type="match status" value="1"/>
</dbReference>
<dbReference type="InterPro" id="IPR013860">
    <property type="entry name" value="AreA_GATA"/>
</dbReference>
<comment type="subcellular location">
    <subcellularLocation>
        <location evidence="1">Nucleus</location>
    </subcellularLocation>
</comment>
<dbReference type="SUPFAM" id="SSF57716">
    <property type="entry name" value="Glucocorticoid receptor-like (DNA-binding domain)"/>
    <property type="match status" value="1"/>
</dbReference>
<dbReference type="GO" id="GO:0032012">
    <property type="term" value="P:regulation of ARF protein signal transduction"/>
    <property type="evidence" value="ECO:0007669"/>
    <property type="project" value="InterPro"/>
</dbReference>
<protein>
    <recommendedName>
        <fullName evidence="14">SEC7 domain-containing protein</fullName>
    </recommendedName>
</protein>
<feature type="compositionally biased region" description="Low complexity" evidence="9">
    <location>
        <begin position="1061"/>
        <end position="1083"/>
    </location>
</feature>
<dbReference type="SUPFAM" id="SSF48425">
    <property type="entry name" value="Sec7 domain"/>
    <property type="match status" value="1"/>
</dbReference>
<dbReference type="PRINTS" id="PR00619">
    <property type="entry name" value="GATAZNFINGER"/>
</dbReference>
<dbReference type="GO" id="GO:0005634">
    <property type="term" value="C:nucleus"/>
    <property type="evidence" value="ECO:0007669"/>
    <property type="project" value="UniProtKB-SubCell"/>
</dbReference>
<proteinExistence type="predicted"/>
<reference evidence="13" key="1">
    <citation type="journal article" date="2011" name="Science">
        <title>The plant cell wall-decomposing machinery underlies the functional diversity of forest fungi.</title>
        <authorList>
            <person name="Eastwood D.C."/>
            <person name="Floudas D."/>
            <person name="Binder M."/>
            <person name="Majcherczyk A."/>
            <person name="Schneider P."/>
            <person name="Aerts A."/>
            <person name="Asiegbu F.O."/>
            <person name="Baker S.E."/>
            <person name="Barry K."/>
            <person name="Bendiksby M."/>
            <person name="Blumentritt M."/>
            <person name="Coutinho P.M."/>
            <person name="Cullen D."/>
            <person name="de Vries R.P."/>
            <person name="Gathman A."/>
            <person name="Goodell B."/>
            <person name="Henrissat B."/>
            <person name="Ihrmark K."/>
            <person name="Kauserud H."/>
            <person name="Kohler A."/>
            <person name="LaButti K."/>
            <person name="Lapidus A."/>
            <person name="Lavin J.L."/>
            <person name="Lee Y.-H."/>
            <person name="Lindquist E."/>
            <person name="Lilly W."/>
            <person name="Lucas S."/>
            <person name="Morin E."/>
            <person name="Murat C."/>
            <person name="Oguiza J.A."/>
            <person name="Park J."/>
            <person name="Pisabarro A.G."/>
            <person name="Riley R."/>
            <person name="Rosling A."/>
            <person name="Salamov A."/>
            <person name="Schmidt O."/>
            <person name="Schmutz J."/>
            <person name="Skrede I."/>
            <person name="Stenlid J."/>
            <person name="Wiebenga A."/>
            <person name="Xie X."/>
            <person name="Kuees U."/>
            <person name="Hibbett D.S."/>
            <person name="Hoffmeister D."/>
            <person name="Hoegberg N."/>
            <person name="Martin F."/>
            <person name="Grigoriev I.V."/>
            <person name="Watkinson S.C."/>
        </authorList>
    </citation>
    <scope>NUCLEOTIDE SEQUENCE [LARGE SCALE GENOMIC DNA]</scope>
    <source>
        <strain evidence="13">strain S7.3</strain>
    </source>
</reference>
<feature type="domain" description="GATA-type" evidence="10">
    <location>
        <begin position="737"/>
        <end position="790"/>
    </location>
</feature>
<evidence type="ECO:0000256" key="4">
    <source>
        <dbReference type="ARBA" id="ARBA00022833"/>
    </source>
</evidence>
<feature type="compositionally biased region" description="Polar residues" evidence="9">
    <location>
        <begin position="859"/>
        <end position="870"/>
    </location>
</feature>
<dbReference type="Gene3D" id="3.30.50.10">
    <property type="entry name" value="Erythroid Transcription Factor GATA-1, subunit A"/>
    <property type="match status" value="1"/>
</dbReference>
<dbReference type="Gene3D" id="1.10.1000.11">
    <property type="entry name" value="Arf Nucleotide-binding Site Opener,domain 2"/>
    <property type="match status" value="1"/>
</dbReference>
<feature type="compositionally biased region" description="Polar residues" evidence="9">
    <location>
        <begin position="1279"/>
        <end position="1288"/>
    </location>
</feature>
<dbReference type="PROSITE" id="PS50114">
    <property type="entry name" value="GATA_ZN_FINGER_2"/>
    <property type="match status" value="1"/>
</dbReference>
<feature type="compositionally biased region" description="Basic and acidic residues" evidence="9">
    <location>
        <begin position="445"/>
        <end position="456"/>
    </location>
</feature>
<feature type="compositionally biased region" description="Basic and acidic residues" evidence="9">
    <location>
        <begin position="1811"/>
        <end position="1824"/>
    </location>
</feature>
<evidence type="ECO:0000256" key="9">
    <source>
        <dbReference type="SAM" id="MobiDB-lite"/>
    </source>
</evidence>
<feature type="compositionally biased region" description="Low complexity" evidence="9">
    <location>
        <begin position="254"/>
        <end position="279"/>
    </location>
</feature>
<keyword evidence="7" id="KW-0539">Nucleus</keyword>
<evidence type="ECO:0000256" key="1">
    <source>
        <dbReference type="ARBA" id="ARBA00004123"/>
    </source>
</evidence>
<evidence type="ECO:0000259" key="11">
    <source>
        <dbReference type="PROSITE" id="PS50190"/>
    </source>
</evidence>
<evidence type="ECO:0000256" key="8">
    <source>
        <dbReference type="PROSITE-ProRule" id="PRU00094"/>
    </source>
</evidence>
<dbReference type="InterPro" id="IPR035999">
    <property type="entry name" value="Sec7_dom_sf"/>
</dbReference>
<name>F8PW96_SERL3</name>
<dbReference type="SUPFAM" id="SSF50729">
    <property type="entry name" value="PH domain-like"/>
    <property type="match status" value="1"/>
</dbReference>
<feature type="region of interest" description="Disordered" evidence="9">
    <location>
        <begin position="191"/>
        <end position="290"/>
    </location>
</feature>
<feature type="region of interest" description="Disordered" evidence="9">
    <location>
        <begin position="1030"/>
        <end position="1119"/>
    </location>
</feature>
<dbReference type="GO" id="GO:0000122">
    <property type="term" value="P:negative regulation of transcription by RNA polymerase II"/>
    <property type="evidence" value="ECO:0007669"/>
    <property type="project" value="TreeGrafter"/>
</dbReference>
<dbReference type="Pfam" id="PF01369">
    <property type="entry name" value="Sec7"/>
    <property type="match status" value="1"/>
</dbReference>
<dbReference type="OMA" id="FNMANMG"/>
<dbReference type="GO" id="GO:0045944">
    <property type="term" value="P:positive regulation of transcription by RNA polymerase II"/>
    <property type="evidence" value="ECO:0007669"/>
    <property type="project" value="TreeGrafter"/>
</dbReference>
<dbReference type="GO" id="GO:0005085">
    <property type="term" value="F:guanyl-nucleotide exchange factor activity"/>
    <property type="evidence" value="ECO:0007669"/>
    <property type="project" value="InterPro"/>
</dbReference>
<feature type="compositionally biased region" description="Polar residues" evidence="9">
    <location>
        <begin position="634"/>
        <end position="666"/>
    </location>
</feature>
<accession>F8PW96</accession>
<feature type="compositionally biased region" description="Polar residues" evidence="9">
    <location>
        <begin position="215"/>
        <end position="225"/>
    </location>
</feature>
<dbReference type="GO" id="GO:0008270">
    <property type="term" value="F:zinc ion binding"/>
    <property type="evidence" value="ECO:0007669"/>
    <property type="project" value="UniProtKB-KW"/>
</dbReference>
<dbReference type="eggNOG" id="KOG1601">
    <property type="taxonomic scope" value="Eukaryota"/>
</dbReference>
<feature type="compositionally biased region" description="Basic and acidic residues" evidence="9">
    <location>
        <begin position="192"/>
        <end position="213"/>
    </location>
</feature>
<dbReference type="STRING" id="936435.F8PW96"/>
<organism evidence="13">
    <name type="scientific">Serpula lacrymans var. lacrymans (strain S7.3)</name>
    <name type="common">Dry rot fungus</name>
    <dbReference type="NCBI Taxonomy" id="936435"/>
    <lineage>
        <taxon>Eukaryota</taxon>
        <taxon>Fungi</taxon>
        <taxon>Dikarya</taxon>
        <taxon>Basidiomycota</taxon>
        <taxon>Agaricomycotina</taxon>
        <taxon>Agaricomycetes</taxon>
        <taxon>Agaricomycetidae</taxon>
        <taxon>Boletales</taxon>
        <taxon>Coniophorineae</taxon>
        <taxon>Serpulaceae</taxon>
        <taxon>Serpula</taxon>
    </lineage>
</organism>
<feature type="compositionally biased region" description="Low complexity" evidence="9">
    <location>
        <begin position="1511"/>
        <end position="1530"/>
    </location>
</feature>
<keyword evidence="4" id="KW-0862">Zinc</keyword>
<dbReference type="Pfam" id="PF00320">
    <property type="entry name" value="GATA"/>
    <property type="match status" value="1"/>
</dbReference>
<feature type="compositionally biased region" description="Low complexity" evidence="9">
    <location>
        <begin position="1565"/>
        <end position="1587"/>
    </location>
</feature>
<feature type="region of interest" description="Disordered" evidence="9">
    <location>
        <begin position="35"/>
        <end position="96"/>
    </location>
</feature>
<evidence type="ECO:0000256" key="3">
    <source>
        <dbReference type="ARBA" id="ARBA00022771"/>
    </source>
</evidence>
<feature type="compositionally biased region" description="Low complexity" evidence="9">
    <location>
        <begin position="958"/>
        <end position="989"/>
    </location>
</feature>
<dbReference type="Pfam" id="PF15410">
    <property type="entry name" value="PH_9"/>
    <property type="match status" value="1"/>
</dbReference>
<feature type="region of interest" description="Disordered" evidence="9">
    <location>
        <begin position="1000"/>
        <end position="1019"/>
    </location>
</feature>